<dbReference type="PANTHER" id="PTHR47366">
    <property type="entry name" value="TWO-ON-TWO HEMOGLOBIN-3"/>
    <property type="match status" value="1"/>
</dbReference>
<dbReference type="SUPFAM" id="SSF82784">
    <property type="entry name" value="OsmC-like"/>
    <property type="match status" value="1"/>
</dbReference>
<keyword evidence="2 6" id="KW-0349">Heme</keyword>
<sequence length="369" mass="40758">MQIDQHTFRVEVAWSDADGGTTGARDYRREHTITAMLSEREVARGLESPPPLTGSAARAFHGDAERWNPEQLLLAALAQCHTLSYLHAAAGAGVVVTAMTVRGTAELRVHSDGSGDITAAVLRPEVTLAEESQRTQADALHAEASGRCFIARSVNFPVTHEPVTPAAAASDDDSRPTFSRRLGAPIATVRPVGRPPSQVSGLARRDQPSGGAEQAPQRPDPRPTGADMGYLPAPGGLPLGEEAPSPEEKSFFEEVGGHETFRRIVDVFYDQVAEDPEFRALYPEEDLEPAKRRLLMFLEQYWGGPRTYQAERGHPRLRMRHMPFRVDAAARDTWLRYMRRAVEEAELSPLHEQILWDYLERAAHSMVNS</sequence>
<feature type="region of interest" description="Disordered" evidence="7">
    <location>
        <begin position="164"/>
        <end position="246"/>
    </location>
</feature>
<dbReference type="InterPro" id="IPR003718">
    <property type="entry name" value="OsmC/Ohr_fam"/>
</dbReference>
<dbReference type="GO" id="GO:0020037">
    <property type="term" value="F:heme binding"/>
    <property type="evidence" value="ECO:0007669"/>
    <property type="project" value="InterPro"/>
</dbReference>
<dbReference type="Proteomes" id="UP000535437">
    <property type="component" value="Unassembled WGS sequence"/>
</dbReference>
<keyword evidence="9" id="KW-1185">Reference proteome</keyword>
<evidence type="ECO:0000313" key="8">
    <source>
        <dbReference type="EMBL" id="NYJ79601.1"/>
    </source>
</evidence>
<dbReference type="AlphaFoldDB" id="A0A7Z0GP69"/>
<evidence type="ECO:0000256" key="7">
    <source>
        <dbReference type="SAM" id="MobiDB-lite"/>
    </source>
</evidence>
<dbReference type="InterPro" id="IPR044203">
    <property type="entry name" value="GlbO/GLB3-like"/>
</dbReference>
<dbReference type="PANTHER" id="PTHR47366:SF1">
    <property type="entry name" value="TWO-ON-TWO HEMOGLOBIN-3"/>
    <property type="match status" value="1"/>
</dbReference>
<organism evidence="8 9">
    <name type="scientific">Nesterenkonia xinjiangensis</name>
    <dbReference type="NCBI Taxonomy" id="225327"/>
    <lineage>
        <taxon>Bacteria</taxon>
        <taxon>Bacillati</taxon>
        <taxon>Actinomycetota</taxon>
        <taxon>Actinomycetes</taxon>
        <taxon>Micrococcales</taxon>
        <taxon>Micrococcaceae</taxon>
        <taxon>Nesterenkonia</taxon>
    </lineage>
</organism>
<dbReference type="CDD" id="cd14771">
    <property type="entry name" value="TrHb2_Mt-trHbO-like_O"/>
    <property type="match status" value="1"/>
</dbReference>
<comment type="caution">
    <text evidence="8">The sequence shown here is derived from an EMBL/GenBank/DDBJ whole genome shotgun (WGS) entry which is preliminary data.</text>
</comment>
<dbReference type="InterPro" id="IPR009050">
    <property type="entry name" value="Globin-like_sf"/>
</dbReference>
<dbReference type="InterPro" id="IPR036102">
    <property type="entry name" value="OsmC/Ohrsf"/>
</dbReference>
<dbReference type="Gene3D" id="1.10.490.10">
    <property type="entry name" value="Globins"/>
    <property type="match status" value="1"/>
</dbReference>
<evidence type="ECO:0000256" key="2">
    <source>
        <dbReference type="ARBA" id="ARBA00022617"/>
    </source>
</evidence>
<dbReference type="InterPro" id="IPR015946">
    <property type="entry name" value="KH_dom-like_a/b"/>
</dbReference>
<keyword evidence="1" id="KW-0813">Transport</keyword>
<proteinExistence type="inferred from homology"/>
<gene>
    <name evidence="8" type="ORF">HNR09_003012</name>
</gene>
<accession>A0A7Z0GP69</accession>
<dbReference type="GO" id="GO:0019825">
    <property type="term" value="F:oxygen binding"/>
    <property type="evidence" value="ECO:0007669"/>
    <property type="project" value="InterPro"/>
</dbReference>
<keyword evidence="4" id="KW-0408">Iron</keyword>
<dbReference type="Gene3D" id="3.30.300.20">
    <property type="match status" value="1"/>
</dbReference>
<evidence type="ECO:0000313" key="9">
    <source>
        <dbReference type="Proteomes" id="UP000535437"/>
    </source>
</evidence>
<evidence type="ECO:0000256" key="3">
    <source>
        <dbReference type="ARBA" id="ARBA00022723"/>
    </source>
</evidence>
<dbReference type="InterPro" id="IPR012292">
    <property type="entry name" value="Globin/Proto"/>
</dbReference>
<evidence type="ECO:0000256" key="6">
    <source>
        <dbReference type="PIRSR" id="PIRSR601486-1"/>
    </source>
</evidence>
<dbReference type="Pfam" id="PF01152">
    <property type="entry name" value="Bac_globin"/>
    <property type="match status" value="1"/>
</dbReference>
<dbReference type="EMBL" id="JACCFY010000001">
    <property type="protein sequence ID" value="NYJ79601.1"/>
    <property type="molecule type" value="Genomic_DNA"/>
</dbReference>
<evidence type="ECO:0000256" key="1">
    <source>
        <dbReference type="ARBA" id="ARBA00022448"/>
    </source>
</evidence>
<evidence type="ECO:0000256" key="4">
    <source>
        <dbReference type="ARBA" id="ARBA00023004"/>
    </source>
</evidence>
<dbReference type="Pfam" id="PF02566">
    <property type="entry name" value="OsmC"/>
    <property type="match status" value="1"/>
</dbReference>
<protein>
    <submittedName>
        <fullName evidence="8">Truncated hemoglobin YjbI/organic hydroperoxide reductase OsmC/OhrA</fullName>
    </submittedName>
</protein>
<dbReference type="GO" id="GO:0005344">
    <property type="term" value="F:oxygen carrier activity"/>
    <property type="evidence" value="ECO:0007669"/>
    <property type="project" value="InterPro"/>
</dbReference>
<dbReference type="InterPro" id="IPR001486">
    <property type="entry name" value="Hemoglobin_trunc"/>
</dbReference>
<comment type="similarity">
    <text evidence="5">Belongs to the truncated hemoglobin family. Group II subfamily.</text>
</comment>
<name>A0A7Z0GP69_9MICC</name>
<dbReference type="GO" id="GO:0046872">
    <property type="term" value="F:metal ion binding"/>
    <property type="evidence" value="ECO:0007669"/>
    <property type="project" value="UniProtKB-KW"/>
</dbReference>
<evidence type="ECO:0000256" key="5">
    <source>
        <dbReference type="ARBA" id="ARBA00034496"/>
    </source>
</evidence>
<dbReference type="SUPFAM" id="SSF46458">
    <property type="entry name" value="Globin-like"/>
    <property type="match status" value="1"/>
</dbReference>
<keyword evidence="3" id="KW-0479">Metal-binding</keyword>
<feature type="binding site" description="distal binding residue" evidence="6">
    <location>
        <position position="364"/>
    </location>
    <ligand>
        <name>heme</name>
        <dbReference type="ChEBI" id="CHEBI:30413"/>
    </ligand>
    <ligandPart>
        <name>Fe</name>
        <dbReference type="ChEBI" id="CHEBI:18248"/>
    </ligandPart>
</feature>
<feature type="compositionally biased region" description="Low complexity" evidence="7">
    <location>
        <begin position="231"/>
        <end position="243"/>
    </location>
</feature>
<reference evidence="8 9" key="1">
    <citation type="submission" date="2020-07" db="EMBL/GenBank/DDBJ databases">
        <title>Sequencing the genomes of 1000 actinobacteria strains.</title>
        <authorList>
            <person name="Klenk H.-P."/>
        </authorList>
    </citation>
    <scope>NUCLEOTIDE SEQUENCE [LARGE SCALE GENOMIC DNA]</scope>
    <source>
        <strain evidence="8 9">DSM 15475</strain>
    </source>
</reference>